<name>A0AC59YEA5_RANTA</name>
<evidence type="ECO:0000313" key="1">
    <source>
        <dbReference type="EMBL" id="CAM9616490.1"/>
    </source>
</evidence>
<dbReference type="Proteomes" id="UP001162501">
    <property type="component" value="Chromosome 14"/>
</dbReference>
<protein>
    <submittedName>
        <fullName evidence="1">Uncharacterized protein</fullName>
    </submittedName>
</protein>
<reference evidence="1" key="1">
    <citation type="submission" date="2023-05" db="EMBL/GenBank/DDBJ databases">
        <authorList>
            <consortium name="ELIXIR-Norway"/>
        </authorList>
    </citation>
    <scope>NUCLEOTIDE SEQUENCE</scope>
</reference>
<proteinExistence type="predicted"/>
<reference evidence="1" key="2">
    <citation type="submission" date="2025-03" db="EMBL/GenBank/DDBJ databases">
        <authorList>
            <consortium name="ELIXIR-Norway"/>
            <consortium name="Elixir Norway"/>
        </authorList>
    </citation>
    <scope>NUCLEOTIDE SEQUENCE</scope>
</reference>
<accession>A0AC59YEA5</accession>
<evidence type="ECO:0000313" key="2">
    <source>
        <dbReference type="Proteomes" id="UP001162501"/>
    </source>
</evidence>
<sequence>MKTAVVFLVGNYLLHQLCKSELPGNRRSKEVEEEKKHTSSEVEVSDNACNAADESGLIQQRKSGGNSYQEFPAMQNEGSDRLARKTPYEKKKVKEQINYVNNLDDLTQLSETVSEDGDVLYSMNSILQVEPLDVECKDSGHLLKILNAIFSHERLVDFSKKPL</sequence>
<gene>
    <name evidence="1" type="ORF">MRATA1EN22A_LOCUS5022</name>
</gene>
<organism evidence="1 2">
    <name type="scientific">Rangifer tarandus platyrhynchus</name>
    <name type="common">Svalbard reindeer</name>
    <dbReference type="NCBI Taxonomy" id="3082113"/>
    <lineage>
        <taxon>Eukaryota</taxon>
        <taxon>Metazoa</taxon>
        <taxon>Chordata</taxon>
        <taxon>Craniata</taxon>
        <taxon>Vertebrata</taxon>
        <taxon>Euteleostomi</taxon>
        <taxon>Mammalia</taxon>
        <taxon>Eutheria</taxon>
        <taxon>Laurasiatheria</taxon>
        <taxon>Artiodactyla</taxon>
        <taxon>Ruminantia</taxon>
        <taxon>Pecora</taxon>
        <taxon>Cervidae</taxon>
        <taxon>Odocoileinae</taxon>
        <taxon>Rangifer</taxon>
    </lineage>
</organism>
<dbReference type="EMBL" id="OX596098">
    <property type="protein sequence ID" value="CAM9616490.1"/>
    <property type="molecule type" value="Genomic_DNA"/>
</dbReference>